<protein>
    <submittedName>
        <fullName evidence="1">Uncharacterized protein</fullName>
    </submittedName>
</protein>
<organism evidence="1 2">
    <name type="scientific">Grifola frondosa</name>
    <name type="common">Maitake</name>
    <name type="synonym">Polyporus frondosus</name>
    <dbReference type="NCBI Taxonomy" id="5627"/>
    <lineage>
        <taxon>Eukaryota</taxon>
        <taxon>Fungi</taxon>
        <taxon>Dikarya</taxon>
        <taxon>Basidiomycota</taxon>
        <taxon>Agaricomycotina</taxon>
        <taxon>Agaricomycetes</taxon>
        <taxon>Polyporales</taxon>
        <taxon>Grifolaceae</taxon>
        <taxon>Grifola</taxon>
    </lineage>
</organism>
<evidence type="ECO:0000313" key="1">
    <source>
        <dbReference type="EMBL" id="OBZ78187.1"/>
    </source>
</evidence>
<comment type="caution">
    <text evidence="1">The sequence shown here is derived from an EMBL/GenBank/DDBJ whole genome shotgun (WGS) entry which is preliminary data.</text>
</comment>
<gene>
    <name evidence="1" type="ORF">A0H81_01967</name>
</gene>
<accession>A0A1C7MNF2</accession>
<sequence length="79" mass="8976">MLKTLLEPGRDVDIRGSICDLDRTINSGKWFYETCCLIQVYSSVSFMSSFVRKSIFLFVAAIIVETIPAVQQPSARKQR</sequence>
<proteinExistence type="predicted"/>
<dbReference type="EMBL" id="LUGG01000002">
    <property type="protein sequence ID" value="OBZ78187.1"/>
    <property type="molecule type" value="Genomic_DNA"/>
</dbReference>
<dbReference type="AlphaFoldDB" id="A0A1C7MNF2"/>
<keyword evidence="2" id="KW-1185">Reference proteome</keyword>
<name>A0A1C7MNF2_GRIFR</name>
<evidence type="ECO:0000313" key="2">
    <source>
        <dbReference type="Proteomes" id="UP000092993"/>
    </source>
</evidence>
<dbReference type="Proteomes" id="UP000092993">
    <property type="component" value="Unassembled WGS sequence"/>
</dbReference>
<reference evidence="1 2" key="1">
    <citation type="submission" date="2016-03" db="EMBL/GenBank/DDBJ databases">
        <title>Whole genome sequencing of Grifola frondosa 9006-11.</title>
        <authorList>
            <person name="Min B."/>
            <person name="Park H."/>
            <person name="Kim J.-G."/>
            <person name="Cho H."/>
            <person name="Oh Y.-L."/>
            <person name="Kong W.-S."/>
            <person name="Choi I.-G."/>
        </authorList>
    </citation>
    <scope>NUCLEOTIDE SEQUENCE [LARGE SCALE GENOMIC DNA]</scope>
    <source>
        <strain evidence="1 2">9006-11</strain>
    </source>
</reference>